<evidence type="ECO:0000313" key="8">
    <source>
        <dbReference type="EMBL" id="MDQ2089690.1"/>
    </source>
</evidence>
<dbReference type="InterPro" id="IPR018076">
    <property type="entry name" value="T2SS_GspF_dom"/>
</dbReference>
<proteinExistence type="predicted"/>
<dbReference type="Pfam" id="PF00482">
    <property type="entry name" value="T2SSF"/>
    <property type="match status" value="1"/>
</dbReference>
<comment type="subcellular location">
    <subcellularLocation>
        <location evidence="1">Cell membrane</location>
        <topology evidence="1">Multi-pass membrane protein</topology>
    </subcellularLocation>
</comment>
<accession>A0AAE4B3Z1</accession>
<feature type="transmembrane region" description="Helical" evidence="6">
    <location>
        <begin position="296"/>
        <end position="315"/>
    </location>
</feature>
<evidence type="ECO:0000256" key="4">
    <source>
        <dbReference type="ARBA" id="ARBA00022989"/>
    </source>
</evidence>
<sequence>MENLLTVEVINYMVYAGTFLGILLLFTGVAQLAQRGETRGEARSRRMQMIDKGADIEEILSVLKPPRKTGVWAHIPLIGQLPDLLSQAGMTISTNRFLFFCGLATITVFSVASVILILPVAVLVGLGIGFLVPLLVVKSRRDTRMKKLVEQLPDALELMARGLRVGHPLNTSIGSVAQEMPDPIGTEFGLIFDQISFGDDLPDAVQEFADRVGLEDVQYLSASIGIQHGTGGDLARVIRILAKVIRDRLTMRQKILAISSEGRLTAVFLSALPVLIFVFTTITNPTYFGGVRDDPLFVPMMVTIAVLTVLNFLVLRKLVHFRV</sequence>
<evidence type="ECO:0000313" key="9">
    <source>
        <dbReference type="Proteomes" id="UP001226762"/>
    </source>
</evidence>
<dbReference type="GO" id="GO:0005886">
    <property type="term" value="C:plasma membrane"/>
    <property type="evidence" value="ECO:0007669"/>
    <property type="project" value="UniProtKB-SubCell"/>
</dbReference>
<gene>
    <name evidence="8" type="ORF">NO357_07250</name>
</gene>
<feature type="transmembrane region" description="Helical" evidence="6">
    <location>
        <begin position="97"/>
        <end position="115"/>
    </location>
</feature>
<dbReference type="Proteomes" id="UP001226762">
    <property type="component" value="Unassembled WGS sequence"/>
</dbReference>
<dbReference type="RefSeq" id="WP_306734961.1">
    <property type="nucleotide sequence ID" value="NZ_JANHAX010000002.1"/>
</dbReference>
<organism evidence="8 9">
    <name type="scientific">Marimonas arenosa</name>
    <dbReference type="NCBI Taxonomy" id="1795305"/>
    <lineage>
        <taxon>Bacteria</taxon>
        <taxon>Pseudomonadati</taxon>
        <taxon>Pseudomonadota</taxon>
        <taxon>Alphaproteobacteria</taxon>
        <taxon>Rhodobacterales</taxon>
        <taxon>Paracoccaceae</taxon>
        <taxon>Marimonas</taxon>
    </lineage>
</organism>
<evidence type="ECO:0000256" key="1">
    <source>
        <dbReference type="ARBA" id="ARBA00004651"/>
    </source>
</evidence>
<reference evidence="8" key="1">
    <citation type="submission" date="2022-07" db="EMBL/GenBank/DDBJ databases">
        <authorList>
            <person name="Otstavnykh N."/>
            <person name="Isaeva M."/>
            <person name="Bystritskaya E."/>
        </authorList>
    </citation>
    <scope>NUCLEOTIDE SEQUENCE</scope>
    <source>
        <strain evidence="8">KCTC 52189</strain>
    </source>
</reference>
<keyword evidence="5 6" id="KW-0472">Membrane</keyword>
<feature type="transmembrane region" description="Helical" evidence="6">
    <location>
        <begin position="12"/>
        <end position="33"/>
    </location>
</feature>
<evidence type="ECO:0000256" key="2">
    <source>
        <dbReference type="ARBA" id="ARBA00022475"/>
    </source>
</evidence>
<protein>
    <submittedName>
        <fullName evidence="8">Type II secretion system F family protein</fullName>
    </submittedName>
</protein>
<dbReference type="Gene3D" id="1.20.81.30">
    <property type="entry name" value="Type II secretion system (T2SS), domain F"/>
    <property type="match status" value="1"/>
</dbReference>
<dbReference type="InterPro" id="IPR042094">
    <property type="entry name" value="T2SS_GspF_sf"/>
</dbReference>
<keyword evidence="3 6" id="KW-0812">Transmembrane</keyword>
<dbReference type="AlphaFoldDB" id="A0AAE4B3Z1"/>
<dbReference type="PANTHER" id="PTHR35007">
    <property type="entry name" value="INTEGRAL MEMBRANE PROTEIN-RELATED"/>
    <property type="match status" value="1"/>
</dbReference>
<evidence type="ECO:0000256" key="6">
    <source>
        <dbReference type="SAM" id="Phobius"/>
    </source>
</evidence>
<feature type="transmembrane region" description="Helical" evidence="6">
    <location>
        <begin position="121"/>
        <end position="137"/>
    </location>
</feature>
<name>A0AAE4B3Z1_9RHOB</name>
<keyword evidence="9" id="KW-1185">Reference proteome</keyword>
<keyword evidence="4 6" id="KW-1133">Transmembrane helix</keyword>
<evidence type="ECO:0000259" key="7">
    <source>
        <dbReference type="Pfam" id="PF00482"/>
    </source>
</evidence>
<dbReference type="EMBL" id="JANHAX010000002">
    <property type="protein sequence ID" value="MDQ2089690.1"/>
    <property type="molecule type" value="Genomic_DNA"/>
</dbReference>
<comment type="caution">
    <text evidence="8">The sequence shown here is derived from an EMBL/GenBank/DDBJ whole genome shotgun (WGS) entry which is preliminary data.</text>
</comment>
<dbReference type="PANTHER" id="PTHR35007:SF1">
    <property type="entry name" value="PILUS ASSEMBLY PROTEIN"/>
    <property type="match status" value="1"/>
</dbReference>
<feature type="domain" description="Type II secretion system protein GspF" evidence="7">
    <location>
        <begin position="156"/>
        <end position="280"/>
    </location>
</feature>
<feature type="transmembrane region" description="Helical" evidence="6">
    <location>
        <begin position="264"/>
        <end position="284"/>
    </location>
</feature>
<keyword evidence="2" id="KW-1003">Cell membrane</keyword>
<evidence type="ECO:0000256" key="3">
    <source>
        <dbReference type="ARBA" id="ARBA00022692"/>
    </source>
</evidence>
<reference evidence="8" key="2">
    <citation type="submission" date="2023-02" db="EMBL/GenBank/DDBJ databases">
        <title>'Rhodoalgimonas zhirmunskyi' gen. nov., isolated from a red alga.</title>
        <authorList>
            <person name="Nedashkovskaya O.I."/>
            <person name="Otstavnykh N.Y."/>
            <person name="Bystritskaya E.P."/>
            <person name="Balabanova L.A."/>
            <person name="Isaeva M.P."/>
        </authorList>
    </citation>
    <scope>NUCLEOTIDE SEQUENCE</scope>
    <source>
        <strain evidence="8">KCTC 52189</strain>
    </source>
</reference>
<evidence type="ECO:0000256" key="5">
    <source>
        <dbReference type="ARBA" id="ARBA00023136"/>
    </source>
</evidence>